<comment type="caution">
    <text evidence="1">The sequence shown here is derived from an EMBL/GenBank/DDBJ whole genome shotgun (WGS) entry which is preliminary data.</text>
</comment>
<sequence>MIVHLHEREEAVEQINSICLRLFDLWCEKRCVTPLAYLMHCWPLLDTGGASIRRLVDTMDELCKFHPDEVLEHDLWLPLHELAARADDLLVRHPEPSRLAAAG</sequence>
<keyword evidence="2" id="KW-1185">Reference proteome</keyword>
<dbReference type="OrthoDB" id="9006962at2"/>
<dbReference type="EMBL" id="SWJE01000001">
    <property type="protein sequence ID" value="TKC92310.1"/>
    <property type="molecule type" value="Genomic_DNA"/>
</dbReference>
<reference evidence="1 2" key="1">
    <citation type="submission" date="2019-04" db="EMBL/GenBank/DDBJ databases">
        <title>Trinickia sp. 7GSK02, isolated from subtropical forest soil.</title>
        <authorList>
            <person name="Gao Z.-H."/>
            <person name="Qiu L.-H."/>
        </authorList>
    </citation>
    <scope>NUCLEOTIDE SEQUENCE [LARGE SCALE GENOMIC DNA]</scope>
    <source>
        <strain evidence="1 2">7GSK02</strain>
    </source>
</reference>
<dbReference type="AlphaFoldDB" id="A0A4V5PJQ5"/>
<dbReference type="Proteomes" id="UP000305539">
    <property type="component" value="Unassembled WGS sequence"/>
</dbReference>
<evidence type="ECO:0000313" key="1">
    <source>
        <dbReference type="EMBL" id="TKC92310.1"/>
    </source>
</evidence>
<evidence type="ECO:0000313" key="2">
    <source>
        <dbReference type="Proteomes" id="UP000305539"/>
    </source>
</evidence>
<accession>A0A4V5PJQ5</accession>
<organism evidence="1 2">
    <name type="scientific">Trinickia terrae</name>
    <dbReference type="NCBI Taxonomy" id="2571161"/>
    <lineage>
        <taxon>Bacteria</taxon>
        <taxon>Pseudomonadati</taxon>
        <taxon>Pseudomonadota</taxon>
        <taxon>Betaproteobacteria</taxon>
        <taxon>Burkholderiales</taxon>
        <taxon>Burkholderiaceae</taxon>
        <taxon>Trinickia</taxon>
    </lineage>
</organism>
<gene>
    <name evidence="1" type="ORF">FAZ69_01070</name>
</gene>
<dbReference type="RefSeq" id="WP_136892091.1">
    <property type="nucleotide sequence ID" value="NZ_SWJE01000001.1"/>
</dbReference>
<name>A0A4V5PJQ5_9BURK</name>
<protein>
    <submittedName>
        <fullName evidence="1">Uncharacterized protein</fullName>
    </submittedName>
</protein>
<proteinExistence type="predicted"/>